<keyword evidence="2" id="KW-0288">FMN</keyword>
<reference evidence="7" key="1">
    <citation type="journal article" date="2019" name="Int. J. Syst. Evol. Microbiol.">
        <title>The Global Catalogue of Microorganisms (GCM) 10K type strain sequencing project: providing services to taxonomists for standard genome sequencing and annotation.</title>
        <authorList>
            <consortium name="The Broad Institute Genomics Platform"/>
            <consortium name="The Broad Institute Genome Sequencing Center for Infectious Disease"/>
            <person name="Wu L."/>
            <person name="Ma J."/>
        </authorList>
    </citation>
    <scope>NUCLEOTIDE SEQUENCE [LARGE SCALE GENOMIC DNA]</scope>
    <source>
        <strain evidence="7">KCTC 12861</strain>
    </source>
</reference>
<keyword evidence="4" id="KW-0503">Monooxygenase</keyword>
<gene>
    <name evidence="6" type="ORF">GCM10007094_40580</name>
</gene>
<dbReference type="PANTHER" id="PTHR30011:SF16">
    <property type="entry name" value="C2H2 FINGER DOMAIN TRANSCRIPTION FACTOR (EUROFUNG)-RELATED"/>
    <property type="match status" value="1"/>
</dbReference>
<evidence type="ECO:0000256" key="4">
    <source>
        <dbReference type="ARBA" id="ARBA00023033"/>
    </source>
</evidence>
<feature type="domain" description="Luciferase-like" evidence="5">
    <location>
        <begin position="47"/>
        <end position="246"/>
    </location>
</feature>
<dbReference type="RefSeq" id="WP_189438643.1">
    <property type="nucleotide sequence ID" value="NZ_BMXE01000010.1"/>
</dbReference>
<dbReference type="Pfam" id="PF00296">
    <property type="entry name" value="Bac_luciferase"/>
    <property type="match status" value="1"/>
</dbReference>
<comment type="caution">
    <text evidence="6">The sequence shown here is derived from an EMBL/GenBank/DDBJ whole genome shotgun (WGS) entry which is preliminary data.</text>
</comment>
<dbReference type="InterPro" id="IPR011251">
    <property type="entry name" value="Luciferase-like_dom"/>
</dbReference>
<dbReference type="InterPro" id="IPR051260">
    <property type="entry name" value="Diverse_substr_monoxygenases"/>
</dbReference>
<proteinExistence type="predicted"/>
<dbReference type="EMBL" id="BMXE01000010">
    <property type="protein sequence ID" value="GHB47205.1"/>
    <property type="molecule type" value="Genomic_DNA"/>
</dbReference>
<dbReference type="InterPro" id="IPR020020">
    <property type="entry name" value="Luciferase-type_oxidoreductase"/>
</dbReference>
<keyword evidence="3" id="KW-0560">Oxidoreductase</keyword>
<evidence type="ECO:0000256" key="2">
    <source>
        <dbReference type="ARBA" id="ARBA00022643"/>
    </source>
</evidence>
<evidence type="ECO:0000313" key="7">
    <source>
        <dbReference type="Proteomes" id="UP000637980"/>
    </source>
</evidence>
<dbReference type="Gene3D" id="3.20.20.30">
    <property type="entry name" value="Luciferase-like domain"/>
    <property type="match status" value="1"/>
</dbReference>
<dbReference type="PANTHER" id="PTHR30011">
    <property type="entry name" value="ALKANESULFONATE MONOOXYGENASE-RELATED"/>
    <property type="match status" value="1"/>
</dbReference>
<keyword evidence="7" id="KW-1185">Reference proteome</keyword>
<keyword evidence="1" id="KW-0285">Flavoprotein</keyword>
<accession>A0ABQ3ERK3</accession>
<sequence length="344" mass="38765">MGRSEVDFDLPSSLKSHPGFRRLFSPGKMTVGLMFPIEPLYGHLFPRMIEEIRLAKAAEDAGFGALWFRDVPLHDPNFKNIGQIFDTWIWLTTIAAHTNQIALCTGALVLPLRHPIHTAKAAASLDILSGGRFVAGMASGDREIEYPAFKIDYDKRGELFREHVAYYEHMLKEHFVEFENGYGHLKDADLIPKPQSERIPLLVVGEARQKVEWTAAHADGWAMYFREPEVQRERVQMWKDACHSAGVSVFKPFVQGLNLDLVEDADATPEPINGGWKVGSKHLLEKLKACEAAGVNHTFIYCWDCNRPTHDIIEELTETILPHFPVDTSVPTRSMKAFDPDSGS</sequence>
<evidence type="ECO:0000256" key="1">
    <source>
        <dbReference type="ARBA" id="ARBA00022630"/>
    </source>
</evidence>
<organism evidence="6 7">
    <name type="scientific">Pseudovibrio japonicus</name>
    <dbReference type="NCBI Taxonomy" id="366534"/>
    <lineage>
        <taxon>Bacteria</taxon>
        <taxon>Pseudomonadati</taxon>
        <taxon>Pseudomonadota</taxon>
        <taxon>Alphaproteobacteria</taxon>
        <taxon>Hyphomicrobiales</taxon>
        <taxon>Stappiaceae</taxon>
        <taxon>Pseudovibrio</taxon>
    </lineage>
</organism>
<evidence type="ECO:0000313" key="6">
    <source>
        <dbReference type="EMBL" id="GHB47205.1"/>
    </source>
</evidence>
<dbReference type="NCBIfam" id="TIGR03571">
    <property type="entry name" value="lucif_BA3436"/>
    <property type="match status" value="1"/>
</dbReference>
<dbReference type="InterPro" id="IPR036661">
    <property type="entry name" value="Luciferase-like_sf"/>
</dbReference>
<evidence type="ECO:0000256" key="3">
    <source>
        <dbReference type="ARBA" id="ARBA00023002"/>
    </source>
</evidence>
<dbReference type="Proteomes" id="UP000637980">
    <property type="component" value="Unassembled WGS sequence"/>
</dbReference>
<name>A0ABQ3ERK3_9HYPH</name>
<evidence type="ECO:0000259" key="5">
    <source>
        <dbReference type="Pfam" id="PF00296"/>
    </source>
</evidence>
<protein>
    <recommendedName>
        <fullName evidence="5">Luciferase-like domain-containing protein</fullName>
    </recommendedName>
</protein>
<dbReference type="SUPFAM" id="SSF51679">
    <property type="entry name" value="Bacterial luciferase-like"/>
    <property type="match status" value="1"/>
</dbReference>